<dbReference type="PRINTS" id="PR00081">
    <property type="entry name" value="GDHRDH"/>
</dbReference>
<comment type="similarity">
    <text evidence="1 2">Belongs to the short-chain dehydrogenases/reductases (SDR) family.</text>
</comment>
<comment type="caution">
    <text evidence="3">The sequence shown here is derived from an EMBL/GenBank/DDBJ whole genome shotgun (WGS) entry which is preliminary data.</text>
</comment>
<dbReference type="PANTHER" id="PTHR43313:SF53">
    <property type="entry name" value="17-BETA-HYDROXYSTEROID DEHYDROGENASE TYPE 6"/>
    <property type="match status" value="1"/>
</dbReference>
<sequence>MWLLLMLVLALILLYRWYRQIRLLENLTDKYVFVTGCDTGFGNLLAKQLDKRGMRVLAACLTETGSEKLKNETSSRLQTTILDIANTQSVSSAALWVEENVRNKGLWGLVNNAGIGLPTAPNSWLRREDFVKVLNVNLLGMIDVTLCLLPLIRRARGRIINMSSVMGRLAFVGGGYSISRFGVEAFSDSLRRELQPFGVKVSIIEPSSFKTPATDIKTTLQSLNDVWKQAPLWAKDSYGQQYFQDYCRFIEYRLSKCDPHINQVTDSIEHALTAVHPWTRYSVGWITKLYFMPVSYLPTFISDYLLAHPLKTPSRLCSSQDCN</sequence>
<keyword evidence="4" id="KW-1185">Reference proteome</keyword>
<dbReference type="Gene3D" id="3.40.50.720">
    <property type="entry name" value="NAD(P)-binding Rossmann-like Domain"/>
    <property type="match status" value="1"/>
</dbReference>
<gene>
    <name evidence="3" type="ORF">SPARVUS_LOCUS11988099</name>
</gene>
<dbReference type="InterPro" id="IPR002347">
    <property type="entry name" value="SDR_fam"/>
</dbReference>
<accession>A0ABN9FG24</accession>
<dbReference type="PANTHER" id="PTHR43313">
    <property type="entry name" value="SHORT-CHAIN DEHYDROGENASE/REDUCTASE FAMILY 9C"/>
    <property type="match status" value="1"/>
</dbReference>
<dbReference type="EMBL" id="CATNWA010016868">
    <property type="protein sequence ID" value="CAI9595975.1"/>
    <property type="molecule type" value="Genomic_DNA"/>
</dbReference>
<proteinExistence type="inferred from homology"/>
<evidence type="ECO:0000313" key="3">
    <source>
        <dbReference type="EMBL" id="CAI9595975.1"/>
    </source>
</evidence>
<dbReference type="SUPFAM" id="SSF51735">
    <property type="entry name" value="NAD(P)-binding Rossmann-fold domains"/>
    <property type="match status" value="1"/>
</dbReference>
<dbReference type="Pfam" id="PF00106">
    <property type="entry name" value="adh_short"/>
    <property type="match status" value="1"/>
</dbReference>
<evidence type="ECO:0000313" key="4">
    <source>
        <dbReference type="Proteomes" id="UP001162483"/>
    </source>
</evidence>
<evidence type="ECO:0000256" key="2">
    <source>
        <dbReference type="RuleBase" id="RU000363"/>
    </source>
</evidence>
<dbReference type="Proteomes" id="UP001162483">
    <property type="component" value="Unassembled WGS sequence"/>
</dbReference>
<dbReference type="PRINTS" id="PR00080">
    <property type="entry name" value="SDRFAMILY"/>
</dbReference>
<dbReference type="InterPro" id="IPR036291">
    <property type="entry name" value="NAD(P)-bd_dom_sf"/>
</dbReference>
<reference evidence="3" key="1">
    <citation type="submission" date="2023-05" db="EMBL/GenBank/DDBJ databases">
        <authorList>
            <person name="Stuckert A."/>
        </authorList>
    </citation>
    <scope>NUCLEOTIDE SEQUENCE</scope>
</reference>
<evidence type="ECO:0008006" key="5">
    <source>
        <dbReference type="Google" id="ProtNLM"/>
    </source>
</evidence>
<protein>
    <recommendedName>
        <fullName evidence="5">Retinol dehydrogenase 7-like</fullName>
    </recommendedName>
</protein>
<evidence type="ECO:0000256" key="1">
    <source>
        <dbReference type="ARBA" id="ARBA00006484"/>
    </source>
</evidence>
<organism evidence="3 4">
    <name type="scientific">Staurois parvus</name>
    <dbReference type="NCBI Taxonomy" id="386267"/>
    <lineage>
        <taxon>Eukaryota</taxon>
        <taxon>Metazoa</taxon>
        <taxon>Chordata</taxon>
        <taxon>Craniata</taxon>
        <taxon>Vertebrata</taxon>
        <taxon>Euteleostomi</taxon>
        <taxon>Amphibia</taxon>
        <taxon>Batrachia</taxon>
        <taxon>Anura</taxon>
        <taxon>Neobatrachia</taxon>
        <taxon>Ranoidea</taxon>
        <taxon>Ranidae</taxon>
        <taxon>Staurois</taxon>
    </lineage>
</organism>
<name>A0ABN9FG24_9NEOB</name>